<sequence length="58" mass="6696">MAEMRWKSVRMRYVAIQKDASYQMFIVPEGVHIVAMVLEWPNGWLLVIADDDKGAVVM</sequence>
<dbReference type="Proteomes" id="UP000075230">
    <property type="component" value="Unassembled WGS sequence"/>
</dbReference>
<gene>
    <name evidence="1" type="ORF">RIB2604_00608750</name>
</gene>
<dbReference type="EMBL" id="BCWF01000006">
    <property type="protein sequence ID" value="GAT20282.1"/>
    <property type="molecule type" value="Genomic_DNA"/>
</dbReference>
<protein>
    <submittedName>
        <fullName evidence="1">Similar to An12g07180</fullName>
    </submittedName>
</protein>
<name>A0A146F2Y6_ASPKA</name>
<organism evidence="1 2">
    <name type="scientific">Aspergillus kawachii</name>
    <name type="common">White koji mold</name>
    <name type="synonym">Aspergillus awamori var. kawachi</name>
    <dbReference type="NCBI Taxonomy" id="1069201"/>
    <lineage>
        <taxon>Eukaryota</taxon>
        <taxon>Fungi</taxon>
        <taxon>Dikarya</taxon>
        <taxon>Ascomycota</taxon>
        <taxon>Pezizomycotina</taxon>
        <taxon>Eurotiomycetes</taxon>
        <taxon>Eurotiomycetidae</taxon>
        <taxon>Eurotiales</taxon>
        <taxon>Aspergillaceae</taxon>
        <taxon>Aspergillus</taxon>
        <taxon>Aspergillus subgen. Circumdati</taxon>
    </lineage>
</organism>
<comment type="caution">
    <text evidence="1">The sequence shown here is derived from an EMBL/GenBank/DDBJ whole genome shotgun (WGS) entry which is preliminary data.</text>
</comment>
<dbReference type="AlphaFoldDB" id="A0A146F2Y6"/>
<reference evidence="2" key="2">
    <citation type="submission" date="2016-02" db="EMBL/GenBank/DDBJ databases">
        <title>Genome sequencing of Aspergillus luchuensis NBRC 4314.</title>
        <authorList>
            <person name="Yamada O."/>
        </authorList>
    </citation>
    <scope>NUCLEOTIDE SEQUENCE [LARGE SCALE GENOMIC DNA]</scope>
    <source>
        <strain evidence="2">RIB 2604</strain>
    </source>
</reference>
<evidence type="ECO:0000313" key="2">
    <source>
        <dbReference type="Proteomes" id="UP000075230"/>
    </source>
</evidence>
<reference evidence="1 2" key="1">
    <citation type="journal article" date="2016" name="DNA Res.">
        <title>Genome sequence of Aspergillus luchuensis NBRC 4314.</title>
        <authorList>
            <person name="Yamada O."/>
            <person name="Machida M."/>
            <person name="Hosoyama A."/>
            <person name="Goto M."/>
            <person name="Takahashi T."/>
            <person name="Futagami T."/>
            <person name="Yamagata Y."/>
            <person name="Takeuchi M."/>
            <person name="Kobayashi T."/>
            <person name="Koike H."/>
            <person name="Abe K."/>
            <person name="Asai K."/>
            <person name="Arita M."/>
            <person name="Fujita N."/>
            <person name="Fukuda K."/>
            <person name="Higa K."/>
            <person name="Horikawa H."/>
            <person name="Ishikawa T."/>
            <person name="Jinno K."/>
            <person name="Kato Y."/>
            <person name="Kirimura K."/>
            <person name="Mizutani O."/>
            <person name="Nakasone K."/>
            <person name="Sano M."/>
            <person name="Shiraishi Y."/>
            <person name="Tsukahara M."/>
            <person name="Gomi K."/>
        </authorList>
    </citation>
    <scope>NUCLEOTIDE SEQUENCE [LARGE SCALE GENOMIC DNA]</scope>
    <source>
        <strain evidence="1 2">RIB 2604</strain>
    </source>
</reference>
<evidence type="ECO:0000313" key="1">
    <source>
        <dbReference type="EMBL" id="GAT20282.1"/>
    </source>
</evidence>
<accession>A0A146F2Y6</accession>
<proteinExistence type="predicted"/>